<dbReference type="GO" id="GO:0032259">
    <property type="term" value="P:methylation"/>
    <property type="evidence" value="ECO:0007669"/>
    <property type="project" value="UniProtKB-KW"/>
</dbReference>
<name>A0ABW2JGZ3_9ACTN</name>
<reference evidence="5" key="1">
    <citation type="journal article" date="2019" name="Int. J. Syst. Evol. Microbiol.">
        <title>The Global Catalogue of Microorganisms (GCM) 10K type strain sequencing project: providing services to taxonomists for standard genome sequencing and annotation.</title>
        <authorList>
            <consortium name="The Broad Institute Genomics Platform"/>
            <consortium name="The Broad Institute Genome Sequencing Center for Infectious Disease"/>
            <person name="Wu L."/>
            <person name="Ma J."/>
        </authorList>
    </citation>
    <scope>NUCLEOTIDE SEQUENCE [LARGE SCALE GENOMIC DNA]</scope>
    <source>
        <strain evidence="5">SYNS20</strain>
    </source>
</reference>
<organism evidence="4 5">
    <name type="scientific">Streptomyces monticola</name>
    <dbReference type="NCBI Taxonomy" id="2666263"/>
    <lineage>
        <taxon>Bacteria</taxon>
        <taxon>Bacillati</taxon>
        <taxon>Actinomycetota</taxon>
        <taxon>Actinomycetes</taxon>
        <taxon>Kitasatosporales</taxon>
        <taxon>Streptomycetaceae</taxon>
        <taxon>Streptomyces</taxon>
    </lineage>
</organism>
<dbReference type="Proteomes" id="UP001596523">
    <property type="component" value="Unassembled WGS sequence"/>
</dbReference>
<keyword evidence="3" id="KW-0949">S-adenosyl-L-methionine</keyword>
<dbReference type="EMBL" id="JBHTCF010000003">
    <property type="protein sequence ID" value="MFC7304763.1"/>
    <property type="molecule type" value="Genomic_DNA"/>
</dbReference>
<dbReference type="PROSITE" id="PS51682">
    <property type="entry name" value="SAM_OMT_I"/>
    <property type="match status" value="1"/>
</dbReference>
<evidence type="ECO:0000313" key="5">
    <source>
        <dbReference type="Proteomes" id="UP001596523"/>
    </source>
</evidence>
<dbReference type="PANTHER" id="PTHR10509">
    <property type="entry name" value="O-METHYLTRANSFERASE-RELATED"/>
    <property type="match status" value="1"/>
</dbReference>
<dbReference type="InterPro" id="IPR029063">
    <property type="entry name" value="SAM-dependent_MTases_sf"/>
</dbReference>
<dbReference type="Pfam" id="PF01596">
    <property type="entry name" value="Methyltransf_3"/>
    <property type="match status" value="1"/>
</dbReference>
<dbReference type="InterPro" id="IPR002935">
    <property type="entry name" value="SAM_O-MeTrfase"/>
</dbReference>
<gene>
    <name evidence="4" type="ORF">ACFQVC_11095</name>
</gene>
<keyword evidence="5" id="KW-1185">Reference proteome</keyword>
<dbReference type="RefSeq" id="WP_381829503.1">
    <property type="nucleotide sequence ID" value="NZ_JBHTCF010000003.1"/>
</dbReference>
<dbReference type="EC" id="2.1.1.-" evidence="4"/>
<evidence type="ECO:0000256" key="2">
    <source>
        <dbReference type="ARBA" id="ARBA00022679"/>
    </source>
</evidence>
<evidence type="ECO:0000256" key="3">
    <source>
        <dbReference type="ARBA" id="ARBA00022691"/>
    </source>
</evidence>
<proteinExistence type="predicted"/>
<dbReference type="GO" id="GO:0008168">
    <property type="term" value="F:methyltransferase activity"/>
    <property type="evidence" value="ECO:0007669"/>
    <property type="project" value="UniProtKB-KW"/>
</dbReference>
<evidence type="ECO:0000313" key="4">
    <source>
        <dbReference type="EMBL" id="MFC7304763.1"/>
    </source>
</evidence>
<dbReference type="SUPFAM" id="SSF53335">
    <property type="entry name" value="S-adenosyl-L-methionine-dependent methyltransferases"/>
    <property type="match status" value="1"/>
</dbReference>
<keyword evidence="2 4" id="KW-0808">Transferase</keyword>
<dbReference type="InterPro" id="IPR050362">
    <property type="entry name" value="Cation-dep_OMT"/>
</dbReference>
<dbReference type="PANTHER" id="PTHR10509:SF14">
    <property type="entry name" value="CAFFEOYL-COA O-METHYLTRANSFERASE 3-RELATED"/>
    <property type="match status" value="1"/>
</dbReference>
<sequence>MTISPDTKTVAVTPQIHTYVQTQLEAPSRAQHWLIEQTHALGPSAVMQIPREQGVLLTMLVALAGARRIVEVGTYTGYSTLCLAQGLPAEGTVITCDLSEEWTRIAREAWDMAEVSDRVDLRLGPASQTLAALPTEPHIDLVFIDADKKEYVDYWEQLVPRVRPGGLLIADNVLYGGDAADPDADSDGSGNAAAIRVFNEHVRSDRRVTNVLLPVADGLTLARKLP</sequence>
<dbReference type="CDD" id="cd02440">
    <property type="entry name" value="AdoMet_MTases"/>
    <property type="match status" value="1"/>
</dbReference>
<evidence type="ECO:0000256" key="1">
    <source>
        <dbReference type="ARBA" id="ARBA00022603"/>
    </source>
</evidence>
<comment type="caution">
    <text evidence="4">The sequence shown here is derived from an EMBL/GenBank/DDBJ whole genome shotgun (WGS) entry which is preliminary data.</text>
</comment>
<accession>A0ABW2JGZ3</accession>
<keyword evidence="1 4" id="KW-0489">Methyltransferase</keyword>
<protein>
    <submittedName>
        <fullName evidence="4">O-methyltransferase</fullName>
        <ecNumber evidence="4">2.1.1.-</ecNumber>
    </submittedName>
</protein>
<dbReference type="Gene3D" id="3.40.50.150">
    <property type="entry name" value="Vaccinia Virus protein VP39"/>
    <property type="match status" value="1"/>
</dbReference>